<dbReference type="PANTHER" id="PTHR42743:SF4">
    <property type="entry name" value="BRANCHED-CHAIN-AMINO-ACID AMINOTRANSFERASE-RELATED"/>
    <property type="match status" value="1"/>
</dbReference>
<sequence>MAPSPMLEFAFFEGRIVPFAEAKVSVGTHALQYGTGAFAGIRGYLDDDGETINVFRLPDHAARLLNSAKLLRAELPFDRDSLAATIVSVIAANDPSGDCYVRPFVYKSSVQLTPRLRNLDDELAIYMLSLGDYLDTDRGVKAVVSSWVRVSDNAIPGRGKLSGAYVNSALAKDEAEEKGADEAILLDASGHVAEGSGCNLFVVRDGILTTAPTTGDILEGITRRSFLRFAADEGIPTAERQIDRSELYLAEEAFFCGTGVQVAPIASIDGRPVGDGEPGPITSRLRGLFFDCVRGRSDRYAEMVTPVRRRVAAAAG</sequence>
<dbReference type="NCBIfam" id="NF005146">
    <property type="entry name" value="PRK06606.1"/>
    <property type="match status" value="1"/>
</dbReference>
<evidence type="ECO:0000256" key="5">
    <source>
        <dbReference type="ARBA" id="ARBA00005072"/>
    </source>
</evidence>
<keyword evidence="10 16" id="KW-0663">Pyridoxal phosphate</keyword>
<comment type="pathway">
    <text evidence="5 17">Amino-acid biosynthesis; L-leucine biosynthesis; L-leucine from 3-methyl-2-oxobutanoate: step 4/4.</text>
</comment>
<dbReference type="EC" id="2.6.1.42" evidence="17"/>
<dbReference type="Pfam" id="PF01063">
    <property type="entry name" value="Aminotran_4"/>
    <property type="match status" value="1"/>
</dbReference>
<evidence type="ECO:0000256" key="4">
    <source>
        <dbReference type="ARBA" id="ARBA00004931"/>
    </source>
</evidence>
<dbReference type="InterPro" id="IPR018300">
    <property type="entry name" value="Aminotrans_IV_CS"/>
</dbReference>
<evidence type="ECO:0000256" key="17">
    <source>
        <dbReference type="RuleBase" id="RU364094"/>
    </source>
</evidence>
<proteinExistence type="inferred from homology"/>
<dbReference type="UniPathway" id="UPA00049">
    <property type="reaction ID" value="UER00062"/>
</dbReference>
<evidence type="ECO:0000256" key="1">
    <source>
        <dbReference type="ARBA" id="ARBA00001933"/>
    </source>
</evidence>
<dbReference type="InterPro" id="IPR005785">
    <property type="entry name" value="B_amino_transI"/>
</dbReference>
<keyword evidence="11 17" id="KW-0100">Branched-chain amino acid biosynthesis</keyword>
<comment type="pathway">
    <text evidence="3 17">Amino-acid biosynthesis; L-isoleucine biosynthesis; L-isoleucine from 2-oxobutanoate: step 4/4.</text>
</comment>
<evidence type="ECO:0000256" key="8">
    <source>
        <dbReference type="ARBA" id="ARBA00022605"/>
    </source>
</evidence>
<comment type="catalytic activity">
    <reaction evidence="13 17">
        <text>L-isoleucine + 2-oxoglutarate = (S)-3-methyl-2-oxopentanoate + L-glutamate</text>
        <dbReference type="Rhea" id="RHEA:24801"/>
        <dbReference type="ChEBI" id="CHEBI:16810"/>
        <dbReference type="ChEBI" id="CHEBI:29985"/>
        <dbReference type="ChEBI" id="CHEBI:35146"/>
        <dbReference type="ChEBI" id="CHEBI:58045"/>
        <dbReference type="EC" id="2.6.1.42"/>
    </reaction>
</comment>
<dbReference type="InterPro" id="IPR001544">
    <property type="entry name" value="Aminotrans_IV"/>
</dbReference>
<evidence type="ECO:0000256" key="16">
    <source>
        <dbReference type="RuleBase" id="RU004516"/>
    </source>
</evidence>
<evidence type="ECO:0000256" key="15">
    <source>
        <dbReference type="RuleBase" id="RU004106"/>
    </source>
</evidence>
<dbReference type="UniPathway" id="UPA00047">
    <property type="reaction ID" value="UER00058"/>
</dbReference>
<evidence type="ECO:0000256" key="13">
    <source>
        <dbReference type="ARBA" id="ARBA00048798"/>
    </source>
</evidence>
<evidence type="ECO:0000256" key="6">
    <source>
        <dbReference type="ARBA" id="ARBA00009320"/>
    </source>
</evidence>
<dbReference type="GO" id="GO:0004084">
    <property type="term" value="F:branched-chain-amino-acid transaminase activity"/>
    <property type="evidence" value="ECO:0007669"/>
    <property type="project" value="UniProtKB-EC"/>
</dbReference>
<evidence type="ECO:0000256" key="9">
    <source>
        <dbReference type="ARBA" id="ARBA00022679"/>
    </source>
</evidence>
<dbReference type="FunFam" id="3.20.10.10:FF:000002">
    <property type="entry name" value="D-alanine aminotransferase"/>
    <property type="match status" value="1"/>
</dbReference>
<keyword evidence="8 17" id="KW-0028">Amino-acid biosynthesis</keyword>
<evidence type="ECO:0000256" key="3">
    <source>
        <dbReference type="ARBA" id="ARBA00004824"/>
    </source>
</evidence>
<keyword evidence="7 17" id="KW-0032">Aminotransferase</keyword>
<dbReference type="GO" id="GO:0009097">
    <property type="term" value="P:isoleucine biosynthetic process"/>
    <property type="evidence" value="ECO:0007669"/>
    <property type="project" value="UniProtKB-UniPathway"/>
</dbReference>
<evidence type="ECO:0000256" key="2">
    <source>
        <dbReference type="ARBA" id="ARBA00003109"/>
    </source>
</evidence>
<dbReference type="GO" id="GO:0009099">
    <property type="term" value="P:L-valine biosynthetic process"/>
    <property type="evidence" value="ECO:0007669"/>
    <property type="project" value="UniProtKB-UniPathway"/>
</dbReference>
<dbReference type="InterPro" id="IPR036038">
    <property type="entry name" value="Aminotransferase-like"/>
</dbReference>
<protein>
    <recommendedName>
        <fullName evidence="17">Branched-chain-amino-acid aminotransferase</fullName>
        <shortName evidence="17">BCAT</shortName>
        <ecNumber evidence="17">2.6.1.42</ecNumber>
    </recommendedName>
</protein>
<dbReference type="Gene3D" id="3.20.10.10">
    <property type="entry name" value="D-amino Acid Aminotransferase, subunit A, domain 2"/>
    <property type="match status" value="1"/>
</dbReference>
<dbReference type="PROSITE" id="PS00770">
    <property type="entry name" value="AA_TRANSFER_CLASS_4"/>
    <property type="match status" value="1"/>
</dbReference>
<organism evidence="18">
    <name type="scientific">uncultured Thermomicrobiales bacterium</name>
    <dbReference type="NCBI Taxonomy" id="1645740"/>
    <lineage>
        <taxon>Bacteria</taxon>
        <taxon>Pseudomonadati</taxon>
        <taxon>Thermomicrobiota</taxon>
        <taxon>Thermomicrobia</taxon>
        <taxon>Thermomicrobiales</taxon>
        <taxon>environmental samples</taxon>
    </lineage>
</organism>
<gene>
    <name evidence="17" type="primary">ilvE</name>
    <name evidence="18" type="ORF">AVDCRST_MAG19-3910</name>
</gene>
<dbReference type="UniPathway" id="UPA00048">
    <property type="reaction ID" value="UER00073"/>
</dbReference>
<dbReference type="Gene3D" id="3.30.470.10">
    <property type="match status" value="1"/>
</dbReference>
<comment type="cofactor">
    <cofactor evidence="1 16">
        <name>pyridoxal 5'-phosphate</name>
        <dbReference type="ChEBI" id="CHEBI:597326"/>
    </cofactor>
</comment>
<dbReference type="GO" id="GO:0009098">
    <property type="term" value="P:L-leucine biosynthetic process"/>
    <property type="evidence" value="ECO:0007669"/>
    <property type="project" value="UniProtKB-UniPathway"/>
</dbReference>
<comment type="pathway">
    <text evidence="4 17">Amino-acid biosynthesis; L-valine biosynthesis; L-valine from pyruvate: step 4/4.</text>
</comment>
<accession>A0A6J4VMV5</accession>
<evidence type="ECO:0000256" key="12">
    <source>
        <dbReference type="ARBA" id="ARBA00048212"/>
    </source>
</evidence>
<comment type="catalytic activity">
    <reaction evidence="12 17">
        <text>L-valine + 2-oxoglutarate = 3-methyl-2-oxobutanoate + L-glutamate</text>
        <dbReference type="Rhea" id="RHEA:24813"/>
        <dbReference type="ChEBI" id="CHEBI:11851"/>
        <dbReference type="ChEBI" id="CHEBI:16810"/>
        <dbReference type="ChEBI" id="CHEBI:29985"/>
        <dbReference type="ChEBI" id="CHEBI:57762"/>
        <dbReference type="EC" id="2.6.1.42"/>
    </reaction>
</comment>
<evidence type="ECO:0000313" key="18">
    <source>
        <dbReference type="EMBL" id="CAA9580602.1"/>
    </source>
</evidence>
<dbReference type="NCBIfam" id="TIGR01122">
    <property type="entry name" value="ilvE_I"/>
    <property type="match status" value="1"/>
</dbReference>
<keyword evidence="9 17" id="KW-0808">Transferase</keyword>
<evidence type="ECO:0000256" key="14">
    <source>
        <dbReference type="ARBA" id="ARBA00049229"/>
    </source>
</evidence>
<name>A0A6J4VMV5_9BACT</name>
<evidence type="ECO:0000256" key="10">
    <source>
        <dbReference type="ARBA" id="ARBA00022898"/>
    </source>
</evidence>
<reference evidence="18" key="1">
    <citation type="submission" date="2020-02" db="EMBL/GenBank/DDBJ databases">
        <authorList>
            <person name="Meier V. D."/>
        </authorList>
    </citation>
    <scope>NUCLEOTIDE SEQUENCE</scope>
    <source>
        <strain evidence="18">AVDCRST_MAG19</strain>
    </source>
</reference>
<dbReference type="InterPro" id="IPR050571">
    <property type="entry name" value="Class-IV_PLP-Dep_Aminotrnsfr"/>
</dbReference>
<comment type="similarity">
    <text evidence="6 15">Belongs to the class-IV pyridoxal-phosphate-dependent aminotransferase family.</text>
</comment>
<dbReference type="InterPro" id="IPR043131">
    <property type="entry name" value="BCAT-like_N"/>
</dbReference>
<comment type="catalytic activity">
    <reaction evidence="14 17">
        <text>L-leucine + 2-oxoglutarate = 4-methyl-2-oxopentanoate + L-glutamate</text>
        <dbReference type="Rhea" id="RHEA:18321"/>
        <dbReference type="ChEBI" id="CHEBI:16810"/>
        <dbReference type="ChEBI" id="CHEBI:17865"/>
        <dbReference type="ChEBI" id="CHEBI:29985"/>
        <dbReference type="ChEBI" id="CHEBI:57427"/>
        <dbReference type="EC" id="2.6.1.42"/>
    </reaction>
</comment>
<dbReference type="AlphaFoldDB" id="A0A6J4VMV5"/>
<evidence type="ECO:0000256" key="11">
    <source>
        <dbReference type="ARBA" id="ARBA00023304"/>
    </source>
</evidence>
<dbReference type="PANTHER" id="PTHR42743">
    <property type="entry name" value="AMINO-ACID AMINOTRANSFERASE"/>
    <property type="match status" value="1"/>
</dbReference>
<comment type="function">
    <text evidence="2 17">Acts on leucine, isoleucine and valine.</text>
</comment>
<evidence type="ECO:0000256" key="7">
    <source>
        <dbReference type="ARBA" id="ARBA00022576"/>
    </source>
</evidence>
<dbReference type="EMBL" id="CADCWL010000218">
    <property type="protein sequence ID" value="CAA9580602.1"/>
    <property type="molecule type" value="Genomic_DNA"/>
</dbReference>
<dbReference type="SUPFAM" id="SSF56752">
    <property type="entry name" value="D-aminoacid aminotransferase-like PLP-dependent enzymes"/>
    <property type="match status" value="1"/>
</dbReference>
<dbReference type="InterPro" id="IPR043132">
    <property type="entry name" value="BCAT-like_C"/>
</dbReference>